<evidence type="ECO:0000313" key="2">
    <source>
        <dbReference type="Proteomes" id="UP001061302"/>
    </source>
</evidence>
<proteinExistence type="predicted"/>
<reference evidence="1" key="1">
    <citation type="submission" date="2022-10" db="EMBL/GenBank/DDBJ databases">
        <title>Chitiniphilus purpureus sp. nov., a novel chitin-degrading bacterium isolated from crawfish pond sediment.</title>
        <authorList>
            <person name="Li K."/>
        </authorList>
    </citation>
    <scope>NUCLEOTIDE SEQUENCE</scope>
    <source>
        <strain evidence="1">CD1</strain>
    </source>
</reference>
<gene>
    <name evidence="1" type="ORF">N8I74_13575</name>
</gene>
<dbReference type="RefSeq" id="WP_263123640.1">
    <property type="nucleotide sequence ID" value="NZ_CP106753.1"/>
</dbReference>
<dbReference type="EMBL" id="CP106753">
    <property type="protein sequence ID" value="UXY14341.1"/>
    <property type="molecule type" value="Genomic_DNA"/>
</dbReference>
<dbReference type="Proteomes" id="UP001061302">
    <property type="component" value="Chromosome"/>
</dbReference>
<protein>
    <submittedName>
        <fullName evidence="1">Tetratricopeptide repeat protein</fullName>
    </submittedName>
</protein>
<sequence length="139" mass="15611">MTILPSILHDQITVLLEAGDRRFEKGDDHGALAKYREAEALLPSERERFEDSTWVLVAIGDALFQLAQFEPAREALDAARRCPQGEDNPFIHLRLGQCLFEAGALAQAQTHLARAFEHGGLAVFEDEDEKYLTYLQGTR</sequence>
<name>A0ABY6DJ05_9NEIS</name>
<evidence type="ECO:0000313" key="1">
    <source>
        <dbReference type="EMBL" id="UXY14341.1"/>
    </source>
</evidence>
<keyword evidence="2" id="KW-1185">Reference proteome</keyword>
<organism evidence="1 2">
    <name type="scientific">Chitiniphilus purpureus</name>
    <dbReference type="NCBI Taxonomy" id="2981137"/>
    <lineage>
        <taxon>Bacteria</taxon>
        <taxon>Pseudomonadati</taxon>
        <taxon>Pseudomonadota</taxon>
        <taxon>Betaproteobacteria</taxon>
        <taxon>Neisseriales</taxon>
        <taxon>Chitinibacteraceae</taxon>
        <taxon>Chitiniphilus</taxon>
    </lineage>
</organism>
<dbReference type="Gene3D" id="1.25.40.10">
    <property type="entry name" value="Tetratricopeptide repeat domain"/>
    <property type="match status" value="1"/>
</dbReference>
<dbReference type="SUPFAM" id="SSF48452">
    <property type="entry name" value="TPR-like"/>
    <property type="match status" value="1"/>
</dbReference>
<accession>A0ABY6DJ05</accession>
<dbReference type="InterPro" id="IPR011990">
    <property type="entry name" value="TPR-like_helical_dom_sf"/>
</dbReference>